<evidence type="ECO:0000313" key="2">
    <source>
        <dbReference type="Proteomes" id="UP000015241"/>
    </source>
</evidence>
<name>S8DGZ4_FOMSC</name>
<proteinExistence type="predicted"/>
<dbReference type="HOGENOM" id="CLU_2722255_0_0_1"/>
<protein>
    <submittedName>
        <fullName evidence="1">Uncharacterized protein</fullName>
    </submittedName>
</protein>
<dbReference type="Proteomes" id="UP000015241">
    <property type="component" value="Unassembled WGS sequence"/>
</dbReference>
<dbReference type="EMBL" id="KE504349">
    <property type="protein sequence ID" value="EPS92791.1"/>
    <property type="molecule type" value="Genomic_DNA"/>
</dbReference>
<evidence type="ECO:0000313" key="1">
    <source>
        <dbReference type="EMBL" id="EPS92791.1"/>
    </source>
</evidence>
<dbReference type="InParanoid" id="S8DGZ4"/>
<reference evidence="1 2" key="1">
    <citation type="journal article" date="2012" name="Science">
        <title>The Paleozoic origin of enzymatic lignin decomposition reconstructed from 31 fungal genomes.</title>
        <authorList>
            <person name="Floudas D."/>
            <person name="Binder M."/>
            <person name="Riley R."/>
            <person name="Barry K."/>
            <person name="Blanchette R.A."/>
            <person name="Henrissat B."/>
            <person name="Martinez A.T."/>
            <person name="Otillar R."/>
            <person name="Spatafora J.W."/>
            <person name="Yadav J.S."/>
            <person name="Aerts A."/>
            <person name="Benoit I."/>
            <person name="Boyd A."/>
            <person name="Carlson A."/>
            <person name="Copeland A."/>
            <person name="Coutinho P.M."/>
            <person name="de Vries R.P."/>
            <person name="Ferreira P."/>
            <person name="Findley K."/>
            <person name="Foster B."/>
            <person name="Gaskell J."/>
            <person name="Glotzer D."/>
            <person name="Gorecki P."/>
            <person name="Heitman J."/>
            <person name="Hesse C."/>
            <person name="Hori C."/>
            <person name="Igarashi K."/>
            <person name="Jurgens J.A."/>
            <person name="Kallen N."/>
            <person name="Kersten P."/>
            <person name="Kohler A."/>
            <person name="Kuees U."/>
            <person name="Kumar T.K.A."/>
            <person name="Kuo A."/>
            <person name="LaButti K."/>
            <person name="Larrondo L.F."/>
            <person name="Lindquist E."/>
            <person name="Ling A."/>
            <person name="Lombard V."/>
            <person name="Lucas S."/>
            <person name="Lundell T."/>
            <person name="Martin R."/>
            <person name="McLaughlin D.J."/>
            <person name="Morgenstern I."/>
            <person name="Morin E."/>
            <person name="Murat C."/>
            <person name="Nagy L.G."/>
            <person name="Nolan M."/>
            <person name="Ohm R.A."/>
            <person name="Patyshakuliyeva A."/>
            <person name="Rokas A."/>
            <person name="Ruiz-Duenas F.J."/>
            <person name="Sabat G."/>
            <person name="Salamov A."/>
            <person name="Samejima M."/>
            <person name="Schmutz J."/>
            <person name="Slot J.C."/>
            <person name="St John F."/>
            <person name="Stenlid J."/>
            <person name="Sun H."/>
            <person name="Sun S."/>
            <person name="Syed K."/>
            <person name="Tsang A."/>
            <person name="Wiebenga A."/>
            <person name="Young D."/>
            <person name="Pisabarro A."/>
            <person name="Eastwood D.C."/>
            <person name="Martin F."/>
            <person name="Cullen D."/>
            <person name="Grigoriev I.V."/>
            <person name="Hibbett D.S."/>
        </authorList>
    </citation>
    <scope>NUCLEOTIDE SEQUENCE</scope>
    <source>
        <strain evidence="2">FP-58527</strain>
    </source>
</reference>
<sequence length="72" mass="8393">MATRHPADTMRYRRYRAHATVGLNDTYEPGSVPLRTTPYPQSATSSLDCFALHRRTDCKYHNQRKAQSYLVY</sequence>
<keyword evidence="2" id="KW-1185">Reference proteome</keyword>
<organism evidence="1 2">
    <name type="scientific">Fomitopsis schrenkii</name>
    <name type="common">Brown rot fungus</name>
    <dbReference type="NCBI Taxonomy" id="2126942"/>
    <lineage>
        <taxon>Eukaryota</taxon>
        <taxon>Fungi</taxon>
        <taxon>Dikarya</taxon>
        <taxon>Basidiomycota</taxon>
        <taxon>Agaricomycotina</taxon>
        <taxon>Agaricomycetes</taxon>
        <taxon>Polyporales</taxon>
        <taxon>Fomitopsis</taxon>
    </lineage>
</organism>
<accession>S8DGZ4</accession>
<dbReference type="AlphaFoldDB" id="S8DGZ4"/>
<gene>
    <name evidence="1" type="ORF">FOMPIDRAFT_152971</name>
</gene>